<gene>
    <name evidence="1" type="ORF">GCM10016234_09720</name>
</gene>
<proteinExistence type="predicted"/>
<organism evidence="1 2">
    <name type="scientific">Tianweitania populi</name>
    <dbReference type="NCBI Taxonomy" id="1607949"/>
    <lineage>
        <taxon>Bacteria</taxon>
        <taxon>Pseudomonadati</taxon>
        <taxon>Pseudomonadota</taxon>
        <taxon>Alphaproteobacteria</taxon>
        <taxon>Hyphomicrobiales</taxon>
        <taxon>Phyllobacteriaceae</taxon>
        <taxon>Tianweitania</taxon>
    </lineage>
</organism>
<reference evidence="1" key="1">
    <citation type="journal article" date="2014" name="Int. J. Syst. Evol. Microbiol.">
        <title>Complete genome sequence of Corynebacterium casei LMG S-19264T (=DSM 44701T), isolated from a smear-ripened cheese.</title>
        <authorList>
            <consortium name="US DOE Joint Genome Institute (JGI-PGF)"/>
            <person name="Walter F."/>
            <person name="Albersmeier A."/>
            <person name="Kalinowski J."/>
            <person name="Ruckert C."/>
        </authorList>
    </citation>
    <scope>NUCLEOTIDE SEQUENCE</scope>
    <source>
        <strain evidence="1">KCTC 42249</strain>
    </source>
</reference>
<protein>
    <submittedName>
        <fullName evidence="1">Uncharacterized protein</fullName>
    </submittedName>
</protein>
<sequence length="103" mass="11497">MAEGNAIAHSNPLCRTHKRPPAVCRDAHVQGRVYRGLVLASAADALQLSRNDLSIVEYQGVTGTQQLRQIKHVSIAKRTIITDNEHARAVTRIGWPKRYAFVR</sequence>
<dbReference type="Proteomes" id="UP000630142">
    <property type="component" value="Unassembled WGS sequence"/>
</dbReference>
<dbReference type="AlphaFoldDB" id="A0A8J3GJY4"/>
<evidence type="ECO:0000313" key="2">
    <source>
        <dbReference type="Proteomes" id="UP000630142"/>
    </source>
</evidence>
<keyword evidence="2" id="KW-1185">Reference proteome</keyword>
<evidence type="ECO:0000313" key="1">
    <source>
        <dbReference type="EMBL" id="GHD09201.1"/>
    </source>
</evidence>
<comment type="caution">
    <text evidence="1">The sequence shown here is derived from an EMBL/GenBank/DDBJ whole genome shotgun (WGS) entry which is preliminary data.</text>
</comment>
<reference evidence="1" key="2">
    <citation type="submission" date="2020-09" db="EMBL/GenBank/DDBJ databases">
        <authorList>
            <person name="Sun Q."/>
            <person name="Kim S."/>
        </authorList>
    </citation>
    <scope>NUCLEOTIDE SEQUENCE</scope>
    <source>
        <strain evidence="1">KCTC 42249</strain>
    </source>
</reference>
<dbReference type="EMBL" id="BMZQ01000001">
    <property type="protein sequence ID" value="GHD09201.1"/>
    <property type="molecule type" value="Genomic_DNA"/>
</dbReference>
<accession>A0A8J3GJY4</accession>
<name>A0A8J3GJY4_9HYPH</name>